<dbReference type="InterPro" id="IPR002401">
    <property type="entry name" value="Cyt_P450_E_grp-I"/>
</dbReference>
<keyword evidence="6 14" id="KW-0349">Heme</keyword>
<evidence type="ECO:0000256" key="1">
    <source>
        <dbReference type="ARBA" id="ARBA00001971"/>
    </source>
</evidence>
<evidence type="ECO:0000256" key="3">
    <source>
        <dbReference type="ARBA" id="ARBA00004174"/>
    </source>
</evidence>
<dbReference type="InterPro" id="IPR001128">
    <property type="entry name" value="Cyt_P450"/>
</dbReference>
<evidence type="ECO:0000256" key="4">
    <source>
        <dbReference type="ARBA" id="ARBA00004406"/>
    </source>
</evidence>
<dbReference type="PANTHER" id="PTHR24292:SF84">
    <property type="entry name" value="CYTOCHROME P450 28A5-RELATED"/>
    <property type="match status" value="1"/>
</dbReference>
<protein>
    <submittedName>
        <fullName evidence="17">Cytochrome P450, E-class, group I,Cytochrome P450,Cytochrome P450, conserved site</fullName>
    </submittedName>
</protein>
<keyword evidence="12 15" id="KW-0503">Monooxygenase</keyword>
<accession>A0A5E4MKK0</accession>
<dbReference type="PANTHER" id="PTHR24292">
    <property type="entry name" value="CYTOCHROME P450"/>
    <property type="match status" value="1"/>
</dbReference>
<evidence type="ECO:0000256" key="10">
    <source>
        <dbReference type="ARBA" id="ARBA00023002"/>
    </source>
</evidence>
<keyword evidence="16" id="KW-0812">Transmembrane</keyword>
<comment type="function">
    <text evidence="2">May be involved in the metabolism of insect hormones and in the breakdown of synthetic insecticides.</text>
</comment>
<dbReference type="GO" id="GO:0004497">
    <property type="term" value="F:monooxygenase activity"/>
    <property type="evidence" value="ECO:0007669"/>
    <property type="project" value="UniProtKB-KW"/>
</dbReference>
<dbReference type="OrthoDB" id="2789670at2759"/>
<evidence type="ECO:0000256" key="16">
    <source>
        <dbReference type="SAM" id="Phobius"/>
    </source>
</evidence>
<feature type="binding site" description="axial binding residue" evidence="14">
    <location>
        <position position="453"/>
    </location>
    <ligand>
        <name>heme</name>
        <dbReference type="ChEBI" id="CHEBI:30413"/>
    </ligand>
    <ligandPart>
        <name>Fe</name>
        <dbReference type="ChEBI" id="CHEBI:18248"/>
    </ligandPart>
</feature>
<evidence type="ECO:0000313" key="17">
    <source>
        <dbReference type="EMBL" id="VVC31926.1"/>
    </source>
</evidence>
<evidence type="ECO:0000256" key="9">
    <source>
        <dbReference type="ARBA" id="ARBA00022848"/>
    </source>
</evidence>
<keyword evidence="8" id="KW-0256">Endoplasmic reticulum</keyword>
<dbReference type="AlphaFoldDB" id="A0A5E4MKK0"/>
<keyword evidence="11 14" id="KW-0408">Iron</keyword>
<dbReference type="CDD" id="cd11056">
    <property type="entry name" value="CYP6-like"/>
    <property type="match status" value="1"/>
</dbReference>
<dbReference type="InterPro" id="IPR017972">
    <property type="entry name" value="Cyt_P450_CS"/>
</dbReference>
<dbReference type="Pfam" id="PF00067">
    <property type="entry name" value="p450"/>
    <property type="match status" value="1"/>
</dbReference>
<dbReference type="PRINTS" id="PR00463">
    <property type="entry name" value="EP450I"/>
</dbReference>
<dbReference type="SUPFAM" id="SSF48264">
    <property type="entry name" value="Cytochrome P450"/>
    <property type="match status" value="1"/>
</dbReference>
<evidence type="ECO:0000256" key="12">
    <source>
        <dbReference type="ARBA" id="ARBA00023033"/>
    </source>
</evidence>
<sequence>MIPCILFNWLLDSIVLSSIAVITLIYYFATSTYKQLKKLNVPHTPPVPLFGNVLKMVAGLESKTDTYGRIYRQHPDAKICGFYEMRTPFLMIRDPEIIQAIMIKDFNYFINRGLQFDPSINLLARSLFFANGQKWKIMKQKLNPGFTSVKLKGMLHNIKACSDRLVKFIEDNINNTTGIEVSKITGNFSTDVIGTCAFGLELDTINNDSEFRKNIKKIFGLNTKSFCILLLGTIFPNVVKYFKLHVIPLEATNYFHSVFNELIEHRTTNDVVRNDIAQELIKAKRELVLDSTGIEKFTDSDIISNAIFILTGGSEPVAATLAFCFYELALNRDIQNKIREEITSTNEKFGGQFTNELCMNLPYTDMVLNETHRKYSVVVNVIRETTQTYKVPGMDSFIIEKGQKIVIPMSSIHHDPKYYPNPKTFDPERFTKEEISKRPNGTFFPFGEGPRHCIGKRFAEWELKLVLSIVLTKFEIFPCPKTEIPLKFNKTSPVLVQAKNGIWLNFKPIVA</sequence>
<evidence type="ECO:0000256" key="5">
    <source>
        <dbReference type="ARBA" id="ARBA00010617"/>
    </source>
</evidence>
<comment type="cofactor">
    <cofactor evidence="1 14">
        <name>heme</name>
        <dbReference type="ChEBI" id="CHEBI:30413"/>
    </cofactor>
</comment>
<dbReference type="GO" id="GO:0016705">
    <property type="term" value="F:oxidoreductase activity, acting on paired donors, with incorporation or reduction of molecular oxygen"/>
    <property type="evidence" value="ECO:0007669"/>
    <property type="project" value="InterPro"/>
</dbReference>
<dbReference type="PRINTS" id="PR00385">
    <property type="entry name" value="P450"/>
</dbReference>
<keyword evidence="10 15" id="KW-0560">Oxidoreductase</keyword>
<dbReference type="Gene3D" id="1.10.630.10">
    <property type="entry name" value="Cytochrome P450"/>
    <property type="match status" value="1"/>
</dbReference>
<evidence type="ECO:0000256" key="13">
    <source>
        <dbReference type="ARBA" id="ARBA00023136"/>
    </source>
</evidence>
<evidence type="ECO:0000256" key="7">
    <source>
        <dbReference type="ARBA" id="ARBA00022723"/>
    </source>
</evidence>
<organism evidence="17 18">
    <name type="scientific">Cinara cedri</name>
    <dbReference type="NCBI Taxonomy" id="506608"/>
    <lineage>
        <taxon>Eukaryota</taxon>
        <taxon>Metazoa</taxon>
        <taxon>Ecdysozoa</taxon>
        <taxon>Arthropoda</taxon>
        <taxon>Hexapoda</taxon>
        <taxon>Insecta</taxon>
        <taxon>Pterygota</taxon>
        <taxon>Neoptera</taxon>
        <taxon>Paraneoptera</taxon>
        <taxon>Hemiptera</taxon>
        <taxon>Sternorrhyncha</taxon>
        <taxon>Aphidomorpha</taxon>
        <taxon>Aphidoidea</taxon>
        <taxon>Aphididae</taxon>
        <taxon>Lachninae</taxon>
        <taxon>Cinara</taxon>
    </lineage>
</organism>
<dbReference type="GO" id="GO:0020037">
    <property type="term" value="F:heme binding"/>
    <property type="evidence" value="ECO:0007669"/>
    <property type="project" value="InterPro"/>
</dbReference>
<dbReference type="EMBL" id="CABPRJ010000952">
    <property type="protein sequence ID" value="VVC31926.1"/>
    <property type="molecule type" value="Genomic_DNA"/>
</dbReference>
<evidence type="ECO:0000256" key="11">
    <source>
        <dbReference type="ARBA" id="ARBA00023004"/>
    </source>
</evidence>
<name>A0A5E4MKK0_9HEMI</name>
<reference evidence="17 18" key="1">
    <citation type="submission" date="2019-08" db="EMBL/GenBank/DDBJ databases">
        <authorList>
            <person name="Alioto T."/>
            <person name="Alioto T."/>
            <person name="Gomez Garrido J."/>
        </authorList>
    </citation>
    <scope>NUCLEOTIDE SEQUENCE [LARGE SCALE GENOMIC DNA]</scope>
</reference>
<proteinExistence type="inferred from homology"/>
<dbReference type="InterPro" id="IPR050476">
    <property type="entry name" value="Insect_CytP450_Detox"/>
</dbReference>
<keyword evidence="16" id="KW-1133">Transmembrane helix</keyword>
<gene>
    <name evidence="17" type="ORF">CINCED_3A016159</name>
</gene>
<dbReference type="GO" id="GO:0005789">
    <property type="term" value="C:endoplasmic reticulum membrane"/>
    <property type="evidence" value="ECO:0007669"/>
    <property type="project" value="UniProtKB-SubCell"/>
</dbReference>
<dbReference type="InterPro" id="IPR036396">
    <property type="entry name" value="Cyt_P450_sf"/>
</dbReference>
<comment type="subcellular location">
    <subcellularLocation>
        <location evidence="4">Endoplasmic reticulum membrane</location>
        <topology evidence="4">Peripheral membrane protein</topology>
    </subcellularLocation>
    <subcellularLocation>
        <location evidence="3">Microsome membrane</location>
        <topology evidence="3">Peripheral membrane protein</topology>
    </subcellularLocation>
</comment>
<dbReference type="GO" id="GO:0005506">
    <property type="term" value="F:iron ion binding"/>
    <property type="evidence" value="ECO:0007669"/>
    <property type="project" value="InterPro"/>
</dbReference>
<dbReference type="FunFam" id="1.10.630.10:FF:000042">
    <property type="entry name" value="Cytochrome P450"/>
    <property type="match status" value="1"/>
</dbReference>
<keyword evidence="7 14" id="KW-0479">Metal-binding</keyword>
<evidence type="ECO:0000256" key="6">
    <source>
        <dbReference type="ARBA" id="ARBA00022617"/>
    </source>
</evidence>
<evidence type="ECO:0000256" key="14">
    <source>
        <dbReference type="PIRSR" id="PIRSR602401-1"/>
    </source>
</evidence>
<evidence type="ECO:0000313" key="18">
    <source>
        <dbReference type="Proteomes" id="UP000325440"/>
    </source>
</evidence>
<keyword evidence="9" id="KW-0492">Microsome</keyword>
<dbReference type="PROSITE" id="PS00086">
    <property type="entry name" value="CYTOCHROME_P450"/>
    <property type="match status" value="1"/>
</dbReference>
<evidence type="ECO:0000256" key="8">
    <source>
        <dbReference type="ARBA" id="ARBA00022824"/>
    </source>
</evidence>
<comment type="similarity">
    <text evidence="5 15">Belongs to the cytochrome P450 family.</text>
</comment>
<dbReference type="Proteomes" id="UP000325440">
    <property type="component" value="Unassembled WGS sequence"/>
</dbReference>
<keyword evidence="18" id="KW-1185">Reference proteome</keyword>
<keyword evidence="13 16" id="KW-0472">Membrane</keyword>
<evidence type="ECO:0000256" key="2">
    <source>
        <dbReference type="ARBA" id="ARBA00003690"/>
    </source>
</evidence>
<evidence type="ECO:0000256" key="15">
    <source>
        <dbReference type="RuleBase" id="RU000461"/>
    </source>
</evidence>
<feature type="transmembrane region" description="Helical" evidence="16">
    <location>
        <begin position="6"/>
        <end position="29"/>
    </location>
</feature>